<gene>
    <name evidence="7" type="ORF">B0T24DRAFT_144101</name>
</gene>
<keyword evidence="5" id="KW-0539">Nucleus</keyword>
<keyword evidence="2" id="KW-0805">Transcription regulation</keyword>
<evidence type="ECO:0000313" key="8">
    <source>
        <dbReference type="Proteomes" id="UP001287356"/>
    </source>
</evidence>
<evidence type="ECO:0000256" key="4">
    <source>
        <dbReference type="ARBA" id="ARBA00023163"/>
    </source>
</evidence>
<feature type="compositionally biased region" description="Polar residues" evidence="6">
    <location>
        <begin position="83"/>
        <end position="115"/>
    </location>
</feature>
<dbReference type="EMBL" id="JAULSN010000002">
    <property type="protein sequence ID" value="KAK3379003.1"/>
    <property type="molecule type" value="Genomic_DNA"/>
</dbReference>
<dbReference type="InterPro" id="IPR051089">
    <property type="entry name" value="prtT"/>
</dbReference>
<evidence type="ECO:0000256" key="5">
    <source>
        <dbReference type="ARBA" id="ARBA00023242"/>
    </source>
</evidence>
<feature type="compositionally biased region" description="Low complexity" evidence="6">
    <location>
        <begin position="618"/>
        <end position="633"/>
    </location>
</feature>
<accession>A0AAE0ND41</accession>
<evidence type="ECO:0000256" key="2">
    <source>
        <dbReference type="ARBA" id="ARBA00023015"/>
    </source>
</evidence>
<dbReference type="GO" id="GO:0005634">
    <property type="term" value="C:nucleus"/>
    <property type="evidence" value="ECO:0007669"/>
    <property type="project" value="UniProtKB-SubCell"/>
</dbReference>
<reference evidence="7" key="2">
    <citation type="submission" date="2023-06" db="EMBL/GenBank/DDBJ databases">
        <authorList>
            <consortium name="Lawrence Berkeley National Laboratory"/>
            <person name="Haridas S."/>
            <person name="Hensen N."/>
            <person name="Bonometti L."/>
            <person name="Westerberg I."/>
            <person name="Brannstrom I.O."/>
            <person name="Guillou S."/>
            <person name="Cros-Aarteil S."/>
            <person name="Calhoun S."/>
            <person name="Kuo A."/>
            <person name="Mondo S."/>
            <person name="Pangilinan J."/>
            <person name="Riley R."/>
            <person name="Labutti K."/>
            <person name="Andreopoulos B."/>
            <person name="Lipzen A."/>
            <person name="Chen C."/>
            <person name="Yanf M."/>
            <person name="Daum C."/>
            <person name="Ng V."/>
            <person name="Clum A."/>
            <person name="Steindorff A."/>
            <person name="Ohm R."/>
            <person name="Martin F."/>
            <person name="Silar P."/>
            <person name="Natvig D."/>
            <person name="Lalanne C."/>
            <person name="Gautier V."/>
            <person name="Ament-Velasquez S.L."/>
            <person name="Kruys A."/>
            <person name="Hutchinson M.I."/>
            <person name="Powell A.J."/>
            <person name="Barry K."/>
            <person name="Miller A.N."/>
            <person name="Grigoriev I.V."/>
            <person name="Debuchy R."/>
            <person name="Gladieux P."/>
            <person name="Thoren M.H."/>
            <person name="Johannesson H."/>
        </authorList>
    </citation>
    <scope>NUCLEOTIDE SEQUENCE</scope>
    <source>
        <strain evidence="7">CBS 958.72</strain>
    </source>
</reference>
<evidence type="ECO:0000256" key="1">
    <source>
        <dbReference type="ARBA" id="ARBA00004123"/>
    </source>
</evidence>
<comment type="caution">
    <text evidence="7">The sequence shown here is derived from an EMBL/GenBank/DDBJ whole genome shotgun (WGS) entry which is preliminary data.</text>
</comment>
<feature type="region of interest" description="Disordered" evidence="6">
    <location>
        <begin position="1"/>
        <end position="60"/>
    </location>
</feature>
<dbReference type="AlphaFoldDB" id="A0AAE0ND41"/>
<evidence type="ECO:0008006" key="9">
    <source>
        <dbReference type="Google" id="ProtNLM"/>
    </source>
</evidence>
<keyword evidence="3" id="KW-0238">DNA-binding</keyword>
<dbReference type="GO" id="GO:0000976">
    <property type="term" value="F:transcription cis-regulatory region binding"/>
    <property type="evidence" value="ECO:0007669"/>
    <property type="project" value="TreeGrafter"/>
</dbReference>
<feature type="region of interest" description="Disordered" evidence="6">
    <location>
        <begin position="72"/>
        <end position="115"/>
    </location>
</feature>
<feature type="compositionally biased region" description="Low complexity" evidence="6">
    <location>
        <begin position="698"/>
        <end position="716"/>
    </location>
</feature>
<protein>
    <recommendedName>
        <fullName evidence="9">Transcription factor domain-containing protein</fullName>
    </recommendedName>
</protein>
<evidence type="ECO:0000313" key="7">
    <source>
        <dbReference type="EMBL" id="KAK3379003.1"/>
    </source>
</evidence>
<dbReference type="PANTHER" id="PTHR31845:SF32">
    <property type="entry name" value="MISCELLANEOUS ZN(II)2CYS6 TRANSCRIPTION FACTOR (EUROFUNG)-RELATED"/>
    <property type="match status" value="1"/>
</dbReference>
<reference evidence="7" key="1">
    <citation type="journal article" date="2023" name="Mol. Phylogenet. Evol.">
        <title>Genome-scale phylogeny and comparative genomics of the fungal order Sordariales.</title>
        <authorList>
            <person name="Hensen N."/>
            <person name="Bonometti L."/>
            <person name="Westerberg I."/>
            <person name="Brannstrom I.O."/>
            <person name="Guillou S."/>
            <person name="Cros-Aarteil S."/>
            <person name="Calhoun S."/>
            <person name="Haridas S."/>
            <person name="Kuo A."/>
            <person name="Mondo S."/>
            <person name="Pangilinan J."/>
            <person name="Riley R."/>
            <person name="LaButti K."/>
            <person name="Andreopoulos B."/>
            <person name="Lipzen A."/>
            <person name="Chen C."/>
            <person name="Yan M."/>
            <person name="Daum C."/>
            <person name="Ng V."/>
            <person name="Clum A."/>
            <person name="Steindorff A."/>
            <person name="Ohm R.A."/>
            <person name="Martin F."/>
            <person name="Silar P."/>
            <person name="Natvig D.O."/>
            <person name="Lalanne C."/>
            <person name="Gautier V."/>
            <person name="Ament-Velasquez S.L."/>
            <person name="Kruys A."/>
            <person name="Hutchinson M.I."/>
            <person name="Powell A.J."/>
            <person name="Barry K."/>
            <person name="Miller A.N."/>
            <person name="Grigoriev I.V."/>
            <person name="Debuchy R."/>
            <person name="Gladieux P."/>
            <person name="Hiltunen Thoren M."/>
            <person name="Johannesson H."/>
        </authorList>
    </citation>
    <scope>NUCLEOTIDE SEQUENCE</scope>
    <source>
        <strain evidence="7">CBS 958.72</strain>
    </source>
</reference>
<dbReference type="GO" id="GO:0000981">
    <property type="term" value="F:DNA-binding transcription factor activity, RNA polymerase II-specific"/>
    <property type="evidence" value="ECO:0007669"/>
    <property type="project" value="TreeGrafter"/>
</dbReference>
<evidence type="ECO:0000256" key="6">
    <source>
        <dbReference type="SAM" id="MobiDB-lite"/>
    </source>
</evidence>
<keyword evidence="8" id="KW-1185">Reference proteome</keyword>
<feature type="region of interest" description="Disordered" evidence="6">
    <location>
        <begin position="594"/>
        <end position="638"/>
    </location>
</feature>
<feature type="region of interest" description="Disordered" evidence="6">
    <location>
        <begin position="697"/>
        <end position="716"/>
    </location>
</feature>
<evidence type="ECO:0000256" key="3">
    <source>
        <dbReference type="ARBA" id="ARBA00023125"/>
    </source>
</evidence>
<proteinExistence type="predicted"/>
<name>A0AAE0ND41_9PEZI</name>
<comment type="subcellular location">
    <subcellularLocation>
        <location evidence="1">Nucleus</location>
    </subcellularLocation>
</comment>
<dbReference type="PANTHER" id="PTHR31845">
    <property type="entry name" value="FINGER DOMAIN PROTEIN, PUTATIVE-RELATED"/>
    <property type="match status" value="1"/>
</dbReference>
<dbReference type="Proteomes" id="UP001287356">
    <property type="component" value="Unassembled WGS sequence"/>
</dbReference>
<sequence length="716" mass="78272">MIRDINKPLSYKLPAISPPLSCHRLGKTCEPPAPVRKRKARTPPPQQQPPVGPNSRLEEKLDDLVSLLRSQAGEKQPQPPPQLVSTDLNTPSTTPGTICTNSQSLPATPSTSANLQPQVTVDTDTSVIHVLRPAPDYPMSLSPILEDVSAHHFPALAADAQLDLFRRVFLPTFPFVHLPSSMTAADLRHQKPFLWLVVMCYTTKNAARQFAIEETVWQIVSRRVVAQHMADLDLLLGVVCFASWSHYFKKDKPFMVMLAQMALAMAVDLGIDRDAPPANTTRHTRSGRVLTQQAPPKPQTARTMEERRAILAVHHLVSAMWSAYRKIQPLRWTAYMDVCLGMAGEGRETALDIVLATQIKCQLITNHLTVSEEGDEGAAKTPVSAVLVAALLSQSNAVRQSVPAHMQSHKIIQLYLFNTDITIQERYIRNSTTAKAARGSSSGAAAGGGDHSGMAQLRRVQELDATLTSIERWLAAFSGLSMEEWLGVTVDVFAQMMHTVVVLFKLTTLADDGDGDGEGDDNTDSLAASGWDGDAVRRRADMHEILDTWLRRVERIPAALGLVDADGPRRGLFFKTPFLLRAVKALFVAETGPPRRAAPANSHVQQQQAVDINPGPGPDNNSAAAAGASTSPNFLTSEGSGLGADGGGYYNVNAPSMAEFGEDFLMIPDDFLLNLTNEPYLSDIVMGATWDTNGINMQQQQQQQQQQGDYQYYQNP</sequence>
<organism evidence="7 8">
    <name type="scientific">Lasiosphaeria ovina</name>
    <dbReference type="NCBI Taxonomy" id="92902"/>
    <lineage>
        <taxon>Eukaryota</taxon>
        <taxon>Fungi</taxon>
        <taxon>Dikarya</taxon>
        <taxon>Ascomycota</taxon>
        <taxon>Pezizomycotina</taxon>
        <taxon>Sordariomycetes</taxon>
        <taxon>Sordariomycetidae</taxon>
        <taxon>Sordariales</taxon>
        <taxon>Lasiosphaeriaceae</taxon>
        <taxon>Lasiosphaeria</taxon>
    </lineage>
</organism>
<feature type="region of interest" description="Disordered" evidence="6">
    <location>
        <begin position="276"/>
        <end position="302"/>
    </location>
</feature>
<keyword evidence="4" id="KW-0804">Transcription</keyword>
<feature type="compositionally biased region" description="Pro residues" evidence="6">
    <location>
        <begin position="42"/>
        <end position="52"/>
    </location>
</feature>